<gene>
    <name evidence="1" type="ORF">QCA50_013534</name>
</gene>
<evidence type="ECO:0000313" key="2">
    <source>
        <dbReference type="Proteomes" id="UP001385951"/>
    </source>
</evidence>
<name>A0AAW0FT42_9APHY</name>
<sequence length="196" mass="22083">MSTTQFQTVHQAIQGLFPKITTIQQYASQPRSPLYTDITLRTYSQVFNALVTELHNAASNARTTANFLVNNLYSTLLNPNQSKEAKQLATKRFLESQRLSSGARDALSLWNKFNQLKEALPTQAQVLTQMGINPTAVVNHMQTVLGGVNNIQKFYQQVEQSIRGFKGQLDQGTDRIQGVEHEVRWLTAMSEDLKNI</sequence>
<comment type="caution">
    <text evidence="1">The sequence shown here is derived from an EMBL/GenBank/DDBJ whole genome shotgun (WGS) entry which is preliminary data.</text>
</comment>
<accession>A0AAW0FT42</accession>
<dbReference type="EMBL" id="JASBNA010000031">
    <property type="protein sequence ID" value="KAK7683272.1"/>
    <property type="molecule type" value="Genomic_DNA"/>
</dbReference>
<evidence type="ECO:0000313" key="1">
    <source>
        <dbReference type="EMBL" id="KAK7683272.1"/>
    </source>
</evidence>
<dbReference type="AlphaFoldDB" id="A0AAW0FT42"/>
<proteinExistence type="predicted"/>
<dbReference type="Proteomes" id="UP001385951">
    <property type="component" value="Unassembled WGS sequence"/>
</dbReference>
<organism evidence="1 2">
    <name type="scientific">Cerrena zonata</name>
    <dbReference type="NCBI Taxonomy" id="2478898"/>
    <lineage>
        <taxon>Eukaryota</taxon>
        <taxon>Fungi</taxon>
        <taxon>Dikarya</taxon>
        <taxon>Basidiomycota</taxon>
        <taxon>Agaricomycotina</taxon>
        <taxon>Agaricomycetes</taxon>
        <taxon>Polyporales</taxon>
        <taxon>Cerrenaceae</taxon>
        <taxon>Cerrena</taxon>
    </lineage>
</organism>
<reference evidence="1 2" key="1">
    <citation type="submission" date="2022-09" db="EMBL/GenBank/DDBJ databases">
        <authorList>
            <person name="Palmer J.M."/>
        </authorList>
    </citation>
    <scope>NUCLEOTIDE SEQUENCE [LARGE SCALE GENOMIC DNA]</scope>
    <source>
        <strain evidence="1 2">DSM 7382</strain>
    </source>
</reference>
<keyword evidence="2" id="KW-1185">Reference proteome</keyword>
<protein>
    <submittedName>
        <fullName evidence="1">Uncharacterized protein</fullName>
    </submittedName>
</protein>